<protein>
    <submittedName>
        <fullName evidence="1">Uncharacterized protein</fullName>
    </submittedName>
</protein>
<reference evidence="1" key="1">
    <citation type="submission" date="2020-08" db="EMBL/GenBank/DDBJ databases">
        <title>Multicomponent nature underlies the extraordinary mechanical properties of spider dragline silk.</title>
        <authorList>
            <person name="Kono N."/>
            <person name="Nakamura H."/>
            <person name="Mori M."/>
            <person name="Yoshida Y."/>
            <person name="Ohtoshi R."/>
            <person name="Malay A.D."/>
            <person name="Moran D.A.P."/>
            <person name="Tomita M."/>
            <person name="Numata K."/>
            <person name="Arakawa K."/>
        </authorList>
    </citation>
    <scope>NUCLEOTIDE SEQUENCE</scope>
</reference>
<evidence type="ECO:0000313" key="2">
    <source>
        <dbReference type="Proteomes" id="UP000887013"/>
    </source>
</evidence>
<keyword evidence="2" id="KW-1185">Reference proteome</keyword>
<name>A0A8X6QC50_NEPPI</name>
<dbReference type="Proteomes" id="UP000887013">
    <property type="component" value="Unassembled WGS sequence"/>
</dbReference>
<dbReference type="AlphaFoldDB" id="A0A8X6QC50"/>
<proteinExistence type="predicted"/>
<gene>
    <name evidence="1" type="ORF">NPIL_631451</name>
</gene>
<organism evidence="1 2">
    <name type="scientific">Nephila pilipes</name>
    <name type="common">Giant wood spider</name>
    <name type="synonym">Nephila maculata</name>
    <dbReference type="NCBI Taxonomy" id="299642"/>
    <lineage>
        <taxon>Eukaryota</taxon>
        <taxon>Metazoa</taxon>
        <taxon>Ecdysozoa</taxon>
        <taxon>Arthropoda</taxon>
        <taxon>Chelicerata</taxon>
        <taxon>Arachnida</taxon>
        <taxon>Araneae</taxon>
        <taxon>Araneomorphae</taxon>
        <taxon>Entelegynae</taxon>
        <taxon>Araneoidea</taxon>
        <taxon>Nephilidae</taxon>
        <taxon>Nephila</taxon>
    </lineage>
</organism>
<sequence>MAKSNALVLFYRSKRTSTASRKRIEVSRYYCSVGRIVPRDFGNNSKPWSCCDHSTKGHDPMEDRYAAVVIKQNRRVDFTRVTSIVTRTLVRQYLPPQPH</sequence>
<accession>A0A8X6QC50</accession>
<comment type="caution">
    <text evidence="1">The sequence shown here is derived from an EMBL/GenBank/DDBJ whole genome shotgun (WGS) entry which is preliminary data.</text>
</comment>
<dbReference type="EMBL" id="BMAW01125188">
    <property type="protein sequence ID" value="GFU11227.1"/>
    <property type="molecule type" value="Genomic_DNA"/>
</dbReference>
<evidence type="ECO:0000313" key="1">
    <source>
        <dbReference type="EMBL" id="GFU11227.1"/>
    </source>
</evidence>